<dbReference type="AlphaFoldDB" id="A0A9D5HW71"/>
<keyword evidence="3" id="KW-1185">Reference proteome</keyword>
<evidence type="ECO:0000313" key="3">
    <source>
        <dbReference type="Proteomes" id="UP000051061"/>
    </source>
</evidence>
<organism evidence="2 3">
    <name type="scientific">Alkalicoccobacillus plakortidis</name>
    <dbReference type="NCBI Taxonomy" id="444060"/>
    <lineage>
        <taxon>Bacteria</taxon>
        <taxon>Bacillati</taxon>
        <taxon>Bacillota</taxon>
        <taxon>Bacilli</taxon>
        <taxon>Bacillales</taxon>
        <taxon>Bacillaceae</taxon>
        <taxon>Alkalicoccobacillus</taxon>
    </lineage>
</organism>
<dbReference type="EMBL" id="LJJD01000042">
    <property type="protein sequence ID" value="KQL50990.1"/>
    <property type="molecule type" value="Genomic_DNA"/>
</dbReference>
<name>A0A9D5HW71_9BACI</name>
<feature type="transmembrane region" description="Helical" evidence="1">
    <location>
        <begin position="38"/>
        <end position="60"/>
    </location>
</feature>
<dbReference type="Proteomes" id="UP000051061">
    <property type="component" value="Unassembled WGS sequence"/>
</dbReference>
<evidence type="ECO:0000313" key="2">
    <source>
        <dbReference type="EMBL" id="KQL50990.1"/>
    </source>
</evidence>
<reference evidence="2 3" key="1">
    <citation type="submission" date="2015-09" db="EMBL/GenBank/DDBJ databases">
        <title>Genome sequencing project for genomic taxonomy and phylogenomics of Bacillus-like bacteria.</title>
        <authorList>
            <person name="Liu B."/>
            <person name="Wang J."/>
            <person name="Zhu Y."/>
            <person name="Liu G."/>
            <person name="Chen Q."/>
            <person name="Chen Z."/>
            <person name="Lan J."/>
            <person name="Che J."/>
            <person name="Ge C."/>
            <person name="Shi H."/>
            <person name="Pan Z."/>
            <person name="Liu X."/>
        </authorList>
    </citation>
    <scope>NUCLEOTIDE SEQUENCE [LARGE SCALE GENOMIC DNA]</scope>
    <source>
        <strain evidence="2 3">DSM 19153</strain>
    </source>
</reference>
<comment type="caution">
    <text evidence="2">The sequence shown here is derived from an EMBL/GenBank/DDBJ whole genome shotgun (WGS) entry which is preliminary data.</text>
</comment>
<sequence>MTVIKIMSTFSFALFLGALTTGIRMGLGASIVNAGDRWGFVIVEFVLLSLVSSVVFYLVFNLIKKLLLKTSH</sequence>
<evidence type="ECO:0000256" key="1">
    <source>
        <dbReference type="SAM" id="Phobius"/>
    </source>
</evidence>
<protein>
    <submittedName>
        <fullName evidence="2">Uncharacterized protein</fullName>
    </submittedName>
</protein>
<keyword evidence="1" id="KW-0812">Transmembrane</keyword>
<proteinExistence type="predicted"/>
<gene>
    <name evidence="2" type="ORF">AN965_19810</name>
</gene>
<keyword evidence="1" id="KW-0472">Membrane</keyword>
<accession>A0A9D5HW71</accession>
<keyword evidence="1" id="KW-1133">Transmembrane helix</keyword>